<evidence type="ECO:0000313" key="2">
    <source>
        <dbReference type="Proteomes" id="UP001152755"/>
    </source>
</evidence>
<dbReference type="InterPro" id="IPR023214">
    <property type="entry name" value="HAD_sf"/>
</dbReference>
<dbReference type="PANTHER" id="PTHR19288">
    <property type="entry name" value="4-NITROPHENYLPHOSPHATASE-RELATED"/>
    <property type="match status" value="1"/>
</dbReference>
<protein>
    <submittedName>
        <fullName evidence="1">HAD-IIA family hydrolase</fullName>
    </submittedName>
</protein>
<keyword evidence="2" id="KW-1185">Reference proteome</keyword>
<comment type="caution">
    <text evidence="1">The sequence shown here is derived from an EMBL/GenBank/DDBJ whole genome shotgun (WGS) entry which is preliminary data.</text>
</comment>
<organism evidence="1 2">
    <name type="scientific">Speluncibacter jeojiensis</name>
    <dbReference type="NCBI Taxonomy" id="2710754"/>
    <lineage>
        <taxon>Bacteria</taxon>
        <taxon>Bacillati</taxon>
        <taxon>Actinomycetota</taxon>
        <taxon>Actinomycetes</taxon>
        <taxon>Mycobacteriales</taxon>
        <taxon>Speluncibacteraceae</taxon>
        <taxon>Speluncibacter</taxon>
    </lineage>
</organism>
<keyword evidence="1" id="KW-0378">Hydrolase</keyword>
<sequence>MTALGESYDVLFLDLDGTVYRGDAAIPGARQALSDVSARQYFVTNNASRTPATVADHLIDLGFHAPVDAVVTSAQSAARLVAEMVDPGSVVLVVGTEALAEEIRLVGLEPVRRFADAPVAVVQGLTKDVNWEMLAEAALAIRAGTVWVASNVDTTLPTERGLLPGNGAIVAALRAATGREPHIAGKPARPIMDDAVRRSGGRRPLVVGDRLDTDIEAAHALGADSLLVLTGVSTAWDVINAPAHRRPTYIGADLRALHQSPAELRIGPRPAWHVESDGDDVIVEACADAADVLDGLRAVADTAWRIGDLVRLVPRGEAAHRMVTGWR</sequence>
<gene>
    <name evidence="1" type="ORF">NVS88_19190</name>
</gene>
<accession>A0A9X4M280</accession>
<dbReference type="EMBL" id="JANRHA010000016">
    <property type="protein sequence ID" value="MDG3016680.1"/>
    <property type="molecule type" value="Genomic_DNA"/>
</dbReference>
<dbReference type="SUPFAM" id="SSF56784">
    <property type="entry name" value="HAD-like"/>
    <property type="match status" value="1"/>
</dbReference>
<dbReference type="GO" id="GO:0005737">
    <property type="term" value="C:cytoplasm"/>
    <property type="evidence" value="ECO:0007669"/>
    <property type="project" value="TreeGrafter"/>
</dbReference>
<reference evidence="1" key="1">
    <citation type="submission" date="2022-08" db="EMBL/GenBank/DDBJ databases">
        <title>Genome analysis of Corynebacteriales strain.</title>
        <authorList>
            <person name="Lee S.D."/>
        </authorList>
    </citation>
    <scope>NUCLEOTIDE SEQUENCE</scope>
    <source>
        <strain evidence="1">D3-21</strain>
    </source>
</reference>
<dbReference type="InterPro" id="IPR036412">
    <property type="entry name" value="HAD-like_sf"/>
</dbReference>
<dbReference type="Gene3D" id="3.30.300.290">
    <property type="match status" value="1"/>
</dbReference>
<dbReference type="Pfam" id="PF13344">
    <property type="entry name" value="Hydrolase_6"/>
    <property type="match status" value="1"/>
</dbReference>
<name>A0A9X4M280_9ACTN</name>
<dbReference type="Proteomes" id="UP001152755">
    <property type="component" value="Unassembled WGS sequence"/>
</dbReference>
<dbReference type="RefSeq" id="WP_332520628.1">
    <property type="nucleotide sequence ID" value="NZ_JANRHA010000016.1"/>
</dbReference>
<dbReference type="NCBIfam" id="TIGR01460">
    <property type="entry name" value="HAD-SF-IIA"/>
    <property type="match status" value="1"/>
</dbReference>
<dbReference type="Pfam" id="PF13242">
    <property type="entry name" value="Hydrolase_like"/>
    <property type="match status" value="1"/>
</dbReference>
<evidence type="ECO:0000313" key="1">
    <source>
        <dbReference type="EMBL" id="MDG3016680.1"/>
    </source>
</evidence>
<proteinExistence type="predicted"/>
<dbReference type="Gene3D" id="3.40.50.1000">
    <property type="entry name" value="HAD superfamily/HAD-like"/>
    <property type="match status" value="2"/>
</dbReference>
<dbReference type="InterPro" id="IPR006357">
    <property type="entry name" value="HAD-SF_hydro_IIA"/>
</dbReference>
<dbReference type="AlphaFoldDB" id="A0A9X4M280"/>
<dbReference type="GO" id="GO:0016791">
    <property type="term" value="F:phosphatase activity"/>
    <property type="evidence" value="ECO:0007669"/>
    <property type="project" value="TreeGrafter"/>
</dbReference>
<dbReference type="PANTHER" id="PTHR19288:SF95">
    <property type="entry name" value="D-GLYCEROL 3-PHOSPHATE PHOSPHATASE"/>
    <property type="match status" value="1"/>
</dbReference>